<evidence type="ECO:0000256" key="1">
    <source>
        <dbReference type="ARBA" id="ARBA00023002"/>
    </source>
</evidence>
<evidence type="ECO:0000259" key="3">
    <source>
        <dbReference type="Pfam" id="PF02826"/>
    </source>
</evidence>
<sequence length="314" mass="34351">MTLLVALSGWDAQTWVDRFAALLPDRNVVALGEPFDRREVHYAVTWKHPPGSLAGLPNLAAIFSLGAGVDHLMGDDRLPDVPIVRVVDEDLTGRMSEYVVMHALMHLRQQPRYMAQQRRGVWEDDRSQPAAHEVRVGVMGLGVLGIDAARKLRMMGFDVAGWSRSPKDIDDFPTFAGEAGLDAFLGRTDILVVLLPLTDATQGILDYELLSKLPRDGRLGGPVVINAGRGGLQNEPDILRALDDGKLKAASLDVFVEEPLPPDSPLWKREEILITPHNAALSAPDAIAAQIADQIRKVESGGTLRNLVDRARGY</sequence>
<dbReference type="SUPFAM" id="SSF51735">
    <property type="entry name" value="NAD(P)-binding Rossmann-fold domains"/>
    <property type="match status" value="1"/>
</dbReference>
<dbReference type="InterPro" id="IPR036291">
    <property type="entry name" value="NAD(P)-bd_dom_sf"/>
</dbReference>
<dbReference type="GO" id="GO:0016491">
    <property type="term" value="F:oxidoreductase activity"/>
    <property type="evidence" value="ECO:0007669"/>
    <property type="project" value="UniProtKB-KW"/>
</dbReference>
<dbReference type="SUPFAM" id="SSF52283">
    <property type="entry name" value="Formate/glycerate dehydrogenase catalytic domain-like"/>
    <property type="match status" value="1"/>
</dbReference>
<name>A0A0N8KDY4_9HYPH</name>
<dbReference type="CDD" id="cd12164">
    <property type="entry name" value="GDH_like_2"/>
    <property type="match status" value="1"/>
</dbReference>
<dbReference type="Pfam" id="PF02826">
    <property type="entry name" value="2-Hacid_dh_C"/>
    <property type="match status" value="1"/>
</dbReference>
<dbReference type="EMBL" id="FMBM01000002">
    <property type="protein sequence ID" value="SCC82143.1"/>
    <property type="molecule type" value="Genomic_DNA"/>
</dbReference>
<dbReference type="Proteomes" id="UP000050497">
    <property type="component" value="Unassembled WGS sequence"/>
</dbReference>
<keyword evidence="4" id="KW-0670">Pyruvate</keyword>
<dbReference type="PANTHER" id="PTHR43333">
    <property type="entry name" value="2-HACID_DH_C DOMAIN-CONTAINING PROTEIN"/>
    <property type="match status" value="1"/>
</dbReference>
<feature type="domain" description="D-isomer specific 2-hydroxyacid dehydrogenase NAD-binding" evidence="3">
    <location>
        <begin position="100"/>
        <end position="279"/>
    </location>
</feature>
<dbReference type="PANTHER" id="PTHR43333:SF1">
    <property type="entry name" value="D-ISOMER SPECIFIC 2-HYDROXYACID DEHYDROGENASE NAD-BINDING DOMAIN-CONTAINING PROTEIN"/>
    <property type="match status" value="1"/>
</dbReference>
<proteinExistence type="predicted"/>
<dbReference type="PATRIC" id="fig|1653334.4.peg.287"/>
<dbReference type="Proteomes" id="UP000182800">
    <property type="component" value="Unassembled WGS sequence"/>
</dbReference>
<dbReference type="OrthoDB" id="9787219at2"/>
<dbReference type="InterPro" id="IPR006140">
    <property type="entry name" value="D-isomer_DH_NAD-bd"/>
</dbReference>
<protein>
    <submittedName>
        <fullName evidence="4">Bifunctional glyoxylate/hydroxypyruvate reductase GhrA</fullName>
    </submittedName>
    <submittedName>
        <fullName evidence="5">Glyoxylate/hydroxypyruvate reductase A</fullName>
    </submittedName>
</protein>
<evidence type="ECO:0000256" key="2">
    <source>
        <dbReference type="ARBA" id="ARBA00023027"/>
    </source>
</evidence>
<comment type="caution">
    <text evidence="4">The sequence shown here is derived from an EMBL/GenBank/DDBJ whole genome shotgun (WGS) entry which is preliminary data.</text>
</comment>
<dbReference type="EMBL" id="LJSX01000021">
    <property type="protein sequence ID" value="KPQ09826.1"/>
    <property type="molecule type" value="Genomic_DNA"/>
</dbReference>
<organism evidence="4 6">
    <name type="scientific">Saliniramus fredricksonii</name>
    <dbReference type="NCBI Taxonomy" id="1653334"/>
    <lineage>
        <taxon>Bacteria</taxon>
        <taxon>Pseudomonadati</taxon>
        <taxon>Pseudomonadota</taxon>
        <taxon>Alphaproteobacteria</taxon>
        <taxon>Hyphomicrobiales</taxon>
        <taxon>Salinarimonadaceae</taxon>
        <taxon>Saliniramus</taxon>
    </lineage>
</organism>
<keyword evidence="1" id="KW-0560">Oxidoreductase</keyword>
<reference evidence="4 6" key="1">
    <citation type="submission" date="2015-09" db="EMBL/GenBank/DDBJ databases">
        <title>Identification and resolution of microdiversity through metagenomic sequencing of parallel consortia.</title>
        <authorList>
            <person name="Nelson W.C."/>
            <person name="Romine M.F."/>
            <person name="Lindemann S.R."/>
        </authorList>
    </citation>
    <scope>NUCLEOTIDE SEQUENCE [LARGE SCALE GENOMIC DNA]</scope>
    <source>
        <strain evidence="4">HL-109</strain>
    </source>
</reference>
<dbReference type="AlphaFoldDB" id="A0A0N8KDY4"/>
<accession>A0A0N8KDY4</accession>
<evidence type="ECO:0000313" key="6">
    <source>
        <dbReference type="Proteomes" id="UP000050497"/>
    </source>
</evidence>
<gene>
    <name evidence="4" type="primary">ghrA</name>
    <name evidence="5" type="ORF">GA0071312_3121</name>
    <name evidence="4" type="ORF">HLUCCO17_13090</name>
</gene>
<reference evidence="5 7" key="2">
    <citation type="submission" date="2016-08" db="EMBL/GenBank/DDBJ databases">
        <authorList>
            <person name="Varghese N."/>
            <person name="Submissions Spin"/>
        </authorList>
    </citation>
    <scope>NUCLEOTIDE SEQUENCE [LARGE SCALE GENOMIC DNA]</scope>
    <source>
        <strain evidence="5 7">HL-109</strain>
    </source>
</reference>
<keyword evidence="7" id="KW-1185">Reference proteome</keyword>
<dbReference type="STRING" id="1653334.GA0071312_3121"/>
<dbReference type="GO" id="GO:0051287">
    <property type="term" value="F:NAD binding"/>
    <property type="evidence" value="ECO:0007669"/>
    <property type="project" value="InterPro"/>
</dbReference>
<evidence type="ECO:0000313" key="4">
    <source>
        <dbReference type="EMBL" id="KPQ09826.1"/>
    </source>
</evidence>
<dbReference type="Gene3D" id="3.40.50.720">
    <property type="entry name" value="NAD(P)-binding Rossmann-like Domain"/>
    <property type="match status" value="2"/>
</dbReference>
<evidence type="ECO:0000313" key="5">
    <source>
        <dbReference type="EMBL" id="SCC82143.1"/>
    </source>
</evidence>
<keyword evidence="2" id="KW-0520">NAD</keyword>
<dbReference type="RefSeq" id="WP_074445691.1">
    <property type="nucleotide sequence ID" value="NZ_FMBM01000002.1"/>
</dbReference>
<evidence type="ECO:0000313" key="7">
    <source>
        <dbReference type="Proteomes" id="UP000182800"/>
    </source>
</evidence>